<keyword evidence="3" id="KW-0472">Membrane</keyword>
<comment type="subcellular location">
    <subcellularLocation>
        <location evidence="1 3">Cell outer membrane</location>
        <topology evidence="1 3">Lipid-anchor</topology>
    </subcellularLocation>
</comment>
<dbReference type="RefSeq" id="WP_045047833.1">
    <property type="nucleotide sequence ID" value="NZ_CP114058.1"/>
</dbReference>
<comment type="similarity">
    <text evidence="2 3">Belongs to the outer membrane factor (OMF) (TC 1.B.17) family.</text>
</comment>
<gene>
    <name evidence="4" type="ORF">O1V66_07190</name>
</gene>
<keyword evidence="3" id="KW-1134">Transmembrane beta strand</keyword>
<dbReference type="Gene3D" id="2.20.200.10">
    <property type="entry name" value="Outer membrane efflux proteins (OEP)"/>
    <property type="match status" value="1"/>
</dbReference>
<sequence>MKPVCLALGITLLSGCMVGPDFTPPTSKAPAAWPQGIAESQPVGTSVDARWWTLFHDPQLDQLIARSTRSNLDLRAAGARLLQARAARQIVSGDSTPTVTGTASAQRARNSEEGLQDISGLEGKKAYSVWQPGMDVSWEVDMWGRVRRELESADASVEASAELRRDVLLTVQAETASDYIQLRSLQAQRATTEQNLALARHSLKLTEVKMRDGVATRLEGAEARAQVALIQARLPMLDQQQSRLLNALSFLLAEPPGALKTELTASRAVPPTPEKVPVGLPSELVRRRPDIRAAEAKLHAATADIGVATADFYPRLTLTGDVGLQAMQFSQLGNWGAHFFSFGPSLSLPIFEGGRLRGQLALRKAQQQEAAVNFQRTVLKAWHEVDDALVDYDTYQQQRSQLNTVVENDRLALDAAQKQYVAGATDFLNVLTVQQALLNAQQAQVASDADVSLSMVRIYKALGGGW</sequence>
<dbReference type="PANTHER" id="PTHR30203:SF25">
    <property type="entry name" value="OUTER MEMBRANE PROTEIN-RELATED"/>
    <property type="match status" value="1"/>
</dbReference>
<evidence type="ECO:0000313" key="5">
    <source>
        <dbReference type="Proteomes" id="UP001164712"/>
    </source>
</evidence>
<dbReference type="PANTHER" id="PTHR30203">
    <property type="entry name" value="OUTER MEMBRANE CATION EFFLUX PROTEIN"/>
    <property type="match status" value="1"/>
</dbReference>
<accession>A0ABY7HTS9</accession>
<organism evidence="4 5">
    <name type="scientific">Rouxiella chamberiensis</name>
    <dbReference type="NCBI Taxonomy" id="1513468"/>
    <lineage>
        <taxon>Bacteria</taxon>
        <taxon>Pseudomonadati</taxon>
        <taxon>Pseudomonadota</taxon>
        <taxon>Gammaproteobacteria</taxon>
        <taxon>Enterobacterales</taxon>
        <taxon>Yersiniaceae</taxon>
        <taxon>Rouxiella</taxon>
    </lineage>
</organism>
<keyword evidence="5" id="KW-1185">Reference proteome</keyword>
<keyword evidence="3" id="KW-0564">Palmitate</keyword>
<dbReference type="Gene3D" id="1.20.1600.10">
    <property type="entry name" value="Outer membrane efflux proteins (OEP)"/>
    <property type="match status" value="1"/>
</dbReference>
<evidence type="ECO:0000256" key="3">
    <source>
        <dbReference type="RuleBase" id="RU362097"/>
    </source>
</evidence>
<keyword evidence="3" id="KW-0812">Transmembrane</keyword>
<dbReference type="PROSITE" id="PS51257">
    <property type="entry name" value="PROKAR_LIPOPROTEIN"/>
    <property type="match status" value="1"/>
</dbReference>
<evidence type="ECO:0000313" key="4">
    <source>
        <dbReference type="EMBL" id="WAT02382.1"/>
    </source>
</evidence>
<dbReference type="Proteomes" id="UP001164712">
    <property type="component" value="Chromosome"/>
</dbReference>
<dbReference type="SUPFAM" id="SSF56954">
    <property type="entry name" value="Outer membrane efflux proteins (OEP)"/>
    <property type="match status" value="1"/>
</dbReference>
<dbReference type="InterPro" id="IPR003423">
    <property type="entry name" value="OMP_efflux"/>
</dbReference>
<dbReference type="NCBIfam" id="TIGR01845">
    <property type="entry name" value="outer_NodT"/>
    <property type="match status" value="1"/>
</dbReference>
<protein>
    <submittedName>
        <fullName evidence="4">Efflux transporter outer membrane subunit</fullName>
    </submittedName>
</protein>
<dbReference type="Pfam" id="PF02321">
    <property type="entry name" value="OEP"/>
    <property type="match status" value="2"/>
</dbReference>
<name>A0ABY7HTS9_9GAMM</name>
<dbReference type="EMBL" id="CP114058">
    <property type="protein sequence ID" value="WAT02382.1"/>
    <property type="molecule type" value="Genomic_DNA"/>
</dbReference>
<keyword evidence="3" id="KW-0449">Lipoprotein</keyword>
<dbReference type="InterPro" id="IPR010131">
    <property type="entry name" value="MdtP/NodT-like"/>
</dbReference>
<reference evidence="4" key="1">
    <citation type="submission" date="2022-12" db="EMBL/GenBank/DDBJ databases">
        <title>Complete genome sequence of an Australian strain of Rouxiella badensis DAR84756 and resolution of the R. badensis DSM100043 and R. chamberiensis DSM28324 genomes.</title>
        <authorList>
            <person name="Paul S."/>
            <person name="Anderson P.J."/>
            <person name="Maynard G."/>
            <person name="Dyall-Smith M."/>
            <person name="Kudinha T."/>
        </authorList>
    </citation>
    <scope>NUCLEOTIDE SEQUENCE</scope>
    <source>
        <strain evidence="4">DSM 28324</strain>
    </source>
</reference>
<evidence type="ECO:0000256" key="1">
    <source>
        <dbReference type="ARBA" id="ARBA00004459"/>
    </source>
</evidence>
<proteinExistence type="inferred from homology"/>
<evidence type="ECO:0000256" key="2">
    <source>
        <dbReference type="ARBA" id="ARBA00007613"/>
    </source>
</evidence>